<dbReference type="AlphaFoldDB" id="A0AA49K1Z3"/>
<organism evidence="5 6">
    <name type="scientific">Pseudogemmatithrix spongiicola</name>
    <dbReference type="NCBI Taxonomy" id="3062599"/>
    <lineage>
        <taxon>Bacteria</taxon>
        <taxon>Pseudomonadati</taxon>
        <taxon>Gemmatimonadota</taxon>
        <taxon>Gemmatimonadia</taxon>
        <taxon>Gemmatimonadales</taxon>
        <taxon>Gemmatimonadaceae</taxon>
        <taxon>Pseudogemmatithrix</taxon>
    </lineage>
</organism>
<evidence type="ECO:0000313" key="4">
    <source>
        <dbReference type="EMBL" id="WKW13405.1"/>
    </source>
</evidence>
<dbReference type="PANTHER" id="PTHR43279">
    <property type="entry name" value="CATECHOL-2,3-DIOXYGENASE"/>
    <property type="match status" value="1"/>
</dbReference>
<dbReference type="PROSITE" id="PS00934">
    <property type="entry name" value="GLYOXALASE_I_1"/>
    <property type="match status" value="1"/>
</dbReference>
<dbReference type="KEGG" id="pspc:Strain318_002724"/>
<reference evidence="5" key="1">
    <citation type="submission" date="2023-07" db="EMBL/GenBank/DDBJ databases">
        <authorList>
            <person name="Haufschild T."/>
            <person name="Kallscheuer N."/>
            <person name="Hammer J."/>
            <person name="Kohn T."/>
            <person name="Kabuu M."/>
            <person name="Jogler M."/>
            <person name="Wohfarth N."/>
            <person name="Heuer A."/>
            <person name="Rohde M."/>
            <person name="van Teeseling M.C.F."/>
            <person name="Jogler C."/>
        </authorList>
    </citation>
    <scope>NUCLEOTIDE SEQUENCE</scope>
    <source>
        <strain evidence="4">Strain 138</strain>
        <strain evidence="5">Strain 318</strain>
    </source>
</reference>
<keyword evidence="1" id="KW-0479">Metal-binding</keyword>
<dbReference type="SUPFAM" id="SSF54593">
    <property type="entry name" value="Glyoxalase/Bleomycin resistance protein/Dihydroxybiphenyl dioxygenase"/>
    <property type="match status" value="2"/>
</dbReference>
<dbReference type="EMBL" id="CP130612">
    <property type="protein sequence ID" value="WKW13405.1"/>
    <property type="molecule type" value="Genomic_DNA"/>
</dbReference>
<feature type="region of interest" description="Disordered" evidence="2">
    <location>
        <begin position="1"/>
        <end position="27"/>
    </location>
</feature>
<dbReference type="PANTHER" id="PTHR43279:SF1">
    <property type="entry name" value="CATECHOL-2,3-DIOXYGENASE"/>
    <property type="match status" value="1"/>
</dbReference>
<evidence type="ECO:0000313" key="6">
    <source>
        <dbReference type="Proteomes" id="UP001229955"/>
    </source>
</evidence>
<dbReference type="GO" id="GO:0004462">
    <property type="term" value="F:lactoylglutathione lyase activity"/>
    <property type="evidence" value="ECO:0007669"/>
    <property type="project" value="InterPro"/>
</dbReference>
<dbReference type="InterPro" id="IPR037523">
    <property type="entry name" value="VOC_core"/>
</dbReference>
<evidence type="ECO:0000313" key="5">
    <source>
        <dbReference type="EMBL" id="WKW16312.1"/>
    </source>
</evidence>
<dbReference type="InterPro" id="IPR004360">
    <property type="entry name" value="Glyas_Fos-R_dOase_dom"/>
</dbReference>
<feature type="domain" description="VOC" evidence="3">
    <location>
        <begin position="196"/>
        <end position="312"/>
    </location>
</feature>
<accession>A0AA49JWE6</accession>
<accession>A0AA49K1Z3</accession>
<evidence type="ECO:0000259" key="3">
    <source>
        <dbReference type="PROSITE" id="PS51819"/>
    </source>
</evidence>
<dbReference type="PROSITE" id="PS51819">
    <property type="entry name" value="VOC"/>
    <property type="match status" value="2"/>
</dbReference>
<proteinExistence type="predicted"/>
<evidence type="ECO:0000256" key="1">
    <source>
        <dbReference type="ARBA" id="ARBA00022723"/>
    </source>
</evidence>
<protein>
    <submittedName>
        <fullName evidence="5">VOC family protein</fullName>
    </submittedName>
</protein>
<dbReference type="InterPro" id="IPR029068">
    <property type="entry name" value="Glyas_Bleomycin-R_OHBP_Dase"/>
</dbReference>
<name>A0AA49K1Z3_9BACT</name>
<dbReference type="GO" id="GO:0046872">
    <property type="term" value="F:metal ion binding"/>
    <property type="evidence" value="ECO:0007669"/>
    <property type="project" value="UniProtKB-KW"/>
</dbReference>
<dbReference type="InterPro" id="IPR018146">
    <property type="entry name" value="Glyoxalase_1_CS"/>
</dbReference>
<dbReference type="Proteomes" id="UP001229955">
    <property type="component" value="Chromosome"/>
</dbReference>
<evidence type="ECO:0000256" key="2">
    <source>
        <dbReference type="SAM" id="MobiDB-lite"/>
    </source>
</evidence>
<keyword evidence="6" id="KW-1185">Reference proteome</keyword>
<dbReference type="Pfam" id="PF00903">
    <property type="entry name" value="Glyoxalase"/>
    <property type="match status" value="2"/>
</dbReference>
<dbReference type="EMBL" id="CP130613">
    <property type="protein sequence ID" value="WKW16312.1"/>
    <property type="molecule type" value="Genomic_DNA"/>
</dbReference>
<dbReference type="Gene3D" id="3.10.180.10">
    <property type="entry name" value="2,3-Dihydroxybiphenyl 1,2-Dioxygenase, domain 1"/>
    <property type="match status" value="2"/>
</dbReference>
<sequence length="312" mass="33752">MAVTRDDIFGARTTPEPAVPGSYGERPSGYRLPDATRLGRVTLQVANLPRSLAFYEEVLGMQVVARDATTAALGAVGDARVLVTLEEKPGIRPARGGMLGLYHFALLLPDRPALGRFVQHLAEMNVRAGAGDHLVSEAFYLTDPDGLGIEVYADRPRDTWRRIGRELMLATDPVDARALVAAAGGQPWTGMPAGTVMGHVHLHVGDLERTRAFYSEALGFDRMTWRYPGALFLGAGGYHHHLGTNLWAGPHARPATDDDARLMEWTIEVPTTHDVAAVVASLEGAGYPVMRMSTGDGITKDPWGQQLRLAAQ</sequence>
<gene>
    <name evidence="4" type="ORF">Strain138_002724</name>
    <name evidence="5" type="ORF">Strain318_002724</name>
</gene>
<dbReference type="RefSeq" id="WP_367886262.1">
    <property type="nucleotide sequence ID" value="NZ_CP130612.1"/>
</dbReference>
<feature type="domain" description="VOC" evidence="3">
    <location>
        <begin position="37"/>
        <end position="154"/>
    </location>
</feature>